<feature type="region of interest" description="Disordered" evidence="1">
    <location>
        <begin position="1"/>
        <end position="82"/>
    </location>
</feature>
<name>X6MP06_RETFI</name>
<dbReference type="PANTHER" id="PTHR12673">
    <property type="entry name" value="FACIOGENITAL DYSPLASIA PROTEIN"/>
    <property type="match status" value="1"/>
</dbReference>
<feature type="compositionally biased region" description="Basic and acidic residues" evidence="1">
    <location>
        <begin position="55"/>
        <end position="68"/>
    </location>
</feature>
<comment type="caution">
    <text evidence="3">The sequence shown here is derived from an EMBL/GenBank/DDBJ whole genome shotgun (WGS) entry which is preliminary data.</text>
</comment>
<feature type="compositionally biased region" description="Acidic residues" evidence="1">
    <location>
        <begin position="39"/>
        <end position="54"/>
    </location>
</feature>
<dbReference type="Proteomes" id="UP000023152">
    <property type="component" value="Unassembled WGS sequence"/>
</dbReference>
<evidence type="ECO:0000313" key="3">
    <source>
        <dbReference type="EMBL" id="ETO15738.1"/>
    </source>
</evidence>
<dbReference type="EMBL" id="ASPP01018831">
    <property type="protein sequence ID" value="ETO15738.1"/>
    <property type="molecule type" value="Genomic_DNA"/>
</dbReference>
<dbReference type="PANTHER" id="PTHR12673:SF263">
    <property type="entry name" value="PLECKSTRIN DOMAIN-CONTAINING PROTEIN"/>
    <property type="match status" value="1"/>
</dbReference>
<dbReference type="InterPro" id="IPR035899">
    <property type="entry name" value="DBL_dom_sf"/>
</dbReference>
<evidence type="ECO:0000313" key="4">
    <source>
        <dbReference type="Proteomes" id="UP000023152"/>
    </source>
</evidence>
<sequence length="262" mass="30141">MSSSSRSPSASTTSKHEVHEEIKENDEIIAMLEENLILSDEELQEDILTDDEEKEEPKEGKSEKKKELPLPSPRSQLRRRSTLIKKEAFAIDGSKKKASRQLLILDDDNSNSNKEVKSNEKEKEKTKEKEEEEEEEETNGNSTNKNELKRKAIVDEIISTEKNYVEGLRCLQNEFVDVFFKEGMIDPKFKHIIESNLPSLVSFHGLFYEEMESNRDNISHVFCKPETAACLKLYIQYVSNYGSALDVFASPTLRNKKTCRNI</sequence>
<dbReference type="Gene3D" id="1.20.900.10">
    <property type="entry name" value="Dbl homology (DH) domain"/>
    <property type="match status" value="1"/>
</dbReference>
<dbReference type="GO" id="GO:0005085">
    <property type="term" value="F:guanyl-nucleotide exchange factor activity"/>
    <property type="evidence" value="ECO:0007669"/>
    <property type="project" value="InterPro"/>
</dbReference>
<keyword evidence="4" id="KW-1185">Reference proteome</keyword>
<evidence type="ECO:0000256" key="1">
    <source>
        <dbReference type="SAM" id="MobiDB-lite"/>
    </source>
</evidence>
<dbReference type="InterPro" id="IPR051092">
    <property type="entry name" value="FYVE_RhoGEF_PH"/>
</dbReference>
<organism evidence="3 4">
    <name type="scientific">Reticulomyxa filosa</name>
    <dbReference type="NCBI Taxonomy" id="46433"/>
    <lineage>
        <taxon>Eukaryota</taxon>
        <taxon>Sar</taxon>
        <taxon>Rhizaria</taxon>
        <taxon>Retaria</taxon>
        <taxon>Foraminifera</taxon>
        <taxon>Monothalamids</taxon>
        <taxon>Reticulomyxidae</taxon>
        <taxon>Reticulomyxa</taxon>
    </lineage>
</organism>
<evidence type="ECO:0000259" key="2">
    <source>
        <dbReference type="PROSITE" id="PS50010"/>
    </source>
</evidence>
<dbReference type="SUPFAM" id="SSF48065">
    <property type="entry name" value="DBL homology domain (DH-domain)"/>
    <property type="match status" value="1"/>
</dbReference>
<reference evidence="3 4" key="1">
    <citation type="journal article" date="2013" name="Curr. Biol.">
        <title>The Genome of the Foraminiferan Reticulomyxa filosa.</title>
        <authorList>
            <person name="Glockner G."/>
            <person name="Hulsmann N."/>
            <person name="Schleicher M."/>
            <person name="Noegel A.A."/>
            <person name="Eichinger L."/>
            <person name="Gallinger C."/>
            <person name="Pawlowski J."/>
            <person name="Sierra R."/>
            <person name="Euteneuer U."/>
            <person name="Pillet L."/>
            <person name="Moustafa A."/>
            <person name="Platzer M."/>
            <person name="Groth M."/>
            <person name="Szafranski K."/>
            <person name="Schliwa M."/>
        </authorList>
    </citation>
    <scope>NUCLEOTIDE SEQUENCE [LARGE SCALE GENOMIC DNA]</scope>
</reference>
<proteinExistence type="predicted"/>
<feature type="region of interest" description="Disordered" evidence="1">
    <location>
        <begin position="102"/>
        <end position="144"/>
    </location>
</feature>
<feature type="compositionally biased region" description="Low complexity" evidence="1">
    <location>
        <begin position="1"/>
        <end position="13"/>
    </location>
</feature>
<dbReference type="InterPro" id="IPR000219">
    <property type="entry name" value="DH_dom"/>
</dbReference>
<gene>
    <name evidence="3" type="ORF">RFI_21624</name>
</gene>
<accession>X6MP06</accession>
<protein>
    <recommendedName>
        <fullName evidence="2">DH domain-containing protein</fullName>
    </recommendedName>
</protein>
<dbReference type="Pfam" id="PF00621">
    <property type="entry name" value="RhoGEF"/>
    <property type="match status" value="1"/>
</dbReference>
<feature type="compositionally biased region" description="Basic and acidic residues" evidence="1">
    <location>
        <begin position="114"/>
        <end position="129"/>
    </location>
</feature>
<dbReference type="AlphaFoldDB" id="X6MP06"/>
<dbReference type="OrthoDB" id="5340910at2759"/>
<feature type="domain" description="DH" evidence="2">
    <location>
        <begin position="149"/>
        <end position="262"/>
    </location>
</feature>
<feature type="compositionally biased region" description="Basic and acidic residues" evidence="1">
    <location>
        <begin position="14"/>
        <end position="26"/>
    </location>
</feature>
<dbReference type="GO" id="GO:0005737">
    <property type="term" value="C:cytoplasm"/>
    <property type="evidence" value="ECO:0007669"/>
    <property type="project" value="TreeGrafter"/>
</dbReference>
<dbReference type="PROSITE" id="PS50010">
    <property type="entry name" value="DH_2"/>
    <property type="match status" value="1"/>
</dbReference>